<proteinExistence type="predicted"/>
<sequence>MRGKHALYRGRMWLATLGLLAHTSFAEIPGSLTIQGLVWHYPYSTSMAGVPLHGSSFVSNLDPLTLAERFSAFPQFRQVLLLPDGVSLSGIEADRHWLVQIRAASSGSEGDVSVLDFAGESVSAMHMAAELSWLAAHARPLLHQRHPAKIASGNEGRSQYIYMVNMAAGQLGRFMATRLQLDGWLAASVPVSLDSQTWRKGPLELFIHIEPSMKGTLLYVQIQSN</sequence>
<protein>
    <submittedName>
        <fullName evidence="2">Uncharacterized protein</fullName>
    </submittedName>
</protein>
<evidence type="ECO:0000313" key="3">
    <source>
        <dbReference type="Proteomes" id="UP000580517"/>
    </source>
</evidence>
<evidence type="ECO:0000313" key="2">
    <source>
        <dbReference type="EMBL" id="NYT36919.1"/>
    </source>
</evidence>
<comment type="caution">
    <text evidence="2">The sequence shown here is derived from an EMBL/GenBank/DDBJ whole genome shotgun (WGS) entry which is preliminary data.</text>
</comment>
<dbReference type="AlphaFoldDB" id="A0A853FAF9"/>
<dbReference type="RefSeq" id="WP_129968844.1">
    <property type="nucleotide sequence ID" value="NZ_JACCEW010000002.1"/>
</dbReference>
<evidence type="ECO:0000256" key="1">
    <source>
        <dbReference type="SAM" id="SignalP"/>
    </source>
</evidence>
<dbReference type="EMBL" id="JACCEW010000002">
    <property type="protein sequence ID" value="NYT36919.1"/>
    <property type="molecule type" value="Genomic_DNA"/>
</dbReference>
<reference evidence="2 3" key="1">
    <citation type="submission" date="2020-07" db="EMBL/GenBank/DDBJ databases">
        <title>Taxonomic revisions and descriptions of new bacterial species based on genomic comparisons in the high-G+C-content subgroup of the family Alcaligenaceae.</title>
        <authorList>
            <person name="Szabo A."/>
            <person name="Felfoldi T."/>
        </authorList>
    </citation>
    <scope>NUCLEOTIDE SEQUENCE [LARGE SCALE GENOMIC DNA]</scope>
    <source>
        <strain evidence="2 3">DSM 25264</strain>
    </source>
</reference>
<feature type="chain" id="PRO_5032973882" evidence="1">
    <location>
        <begin position="27"/>
        <end position="225"/>
    </location>
</feature>
<organism evidence="2 3">
    <name type="scientific">Allopusillimonas soli</name>
    <dbReference type="NCBI Taxonomy" id="659016"/>
    <lineage>
        <taxon>Bacteria</taxon>
        <taxon>Pseudomonadati</taxon>
        <taxon>Pseudomonadota</taxon>
        <taxon>Betaproteobacteria</taxon>
        <taxon>Burkholderiales</taxon>
        <taxon>Alcaligenaceae</taxon>
        <taxon>Allopusillimonas</taxon>
    </lineage>
</organism>
<accession>A0A853FAF9</accession>
<feature type="signal peptide" evidence="1">
    <location>
        <begin position="1"/>
        <end position="26"/>
    </location>
</feature>
<gene>
    <name evidence="2" type="ORF">H0A68_08545</name>
</gene>
<keyword evidence="1" id="KW-0732">Signal</keyword>
<keyword evidence="3" id="KW-1185">Reference proteome</keyword>
<dbReference type="Proteomes" id="UP000580517">
    <property type="component" value="Unassembled WGS sequence"/>
</dbReference>
<dbReference type="OrthoDB" id="8686971at2"/>
<name>A0A853FAF9_9BURK</name>